<keyword evidence="5" id="KW-1185">Reference proteome</keyword>
<evidence type="ECO:0000313" key="5">
    <source>
        <dbReference type="Proteomes" id="UP000325003"/>
    </source>
</evidence>
<dbReference type="Proteomes" id="UP000325003">
    <property type="component" value="Unassembled WGS sequence"/>
</dbReference>
<dbReference type="InterPro" id="IPR052901">
    <property type="entry name" value="Bact_TGase-like"/>
</dbReference>
<evidence type="ECO:0000256" key="1">
    <source>
        <dbReference type="SAM" id="MobiDB-lite"/>
    </source>
</evidence>
<dbReference type="InterPro" id="IPR002931">
    <property type="entry name" value="Transglutaminase-like"/>
</dbReference>
<accession>A0A5B1LE92</accession>
<gene>
    <name evidence="4" type="ORF">F0U44_14915</name>
</gene>
<dbReference type="InterPro" id="IPR021878">
    <property type="entry name" value="TgpA_N"/>
</dbReference>
<evidence type="ECO:0000259" key="3">
    <source>
        <dbReference type="SMART" id="SM00460"/>
    </source>
</evidence>
<dbReference type="EMBL" id="VUJV01000004">
    <property type="protein sequence ID" value="KAA1417927.1"/>
    <property type="molecule type" value="Genomic_DNA"/>
</dbReference>
<dbReference type="SMART" id="SM00460">
    <property type="entry name" value="TGc"/>
    <property type="match status" value="1"/>
</dbReference>
<evidence type="ECO:0000313" key="4">
    <source>
        <dbReference type="EMBL" id="KAA1417927.1"/>
    </source>
</evidence>
<dbReference type="Gene3D" id="3.10.620.30">
    <property type="match status" value="1"/>
</dbReference>
<reference evidence="4 5" key="2">
    <citation type="submission" date="2019-09" db="EMBL/GenBank/DDBJ databases">
        <authorList>
            <person name="Jin C."/>
        </authorList>
    </citation>
    <scope>NUCLEOTIDE SEQUENCE [LARGE SCALE GENOMIC DNA]</scope>
    <source>
        <strain evidence="4 5">BN130099</strain>
    </source>
</reference>
<feature type="compositionally biased region" description="Basic and acidic residues" evidence="1">
    <location>
        <begin position="696"/>
        <end position="712"/>
    </location>
</feature>
<keyword evidence="2" id="KW-0472">Membrane</keyword>
<protein>
    <submittedName>
        <fullName evidence="4">Transglutaminase domain-containing protein</fullName>
    </submittedName>
</protein>
<feature type="transmembrane region" description="Helical" evidence="2">
    <location>
        <begin position="120"/>
        <end position="139"/>
    </location>
</feature>
<proteinExistence type="predicted"/>
<feature type="transmembrane region" description="Helical" evidence="2">
    <location>
        <begin position="39"/>
        <end position="56"/>
    </location>
</feature>
<reference evidence="4 5" key="1">
    <citation type="submission" date="2019-09" db="EMBL/GenBank/DDBJ databases">
        <title>Nocardioides panacisoli sp. nov., isolated from the soil of a ginseng field.</title>
        <authorList>
            <person name="Cho C."/>
        </authorList>
    </citation>
    <scope>NUCLEOTIDE SEQUENCE [LARGE SCALE GENOMIC DNA]</scope>
    <source>
        <strain evidence="4 5">BN130099</strain>
    </source>
</reference>
<comment type="caution">
    <text evidence="4">The sequence shown here is derived from an EMBL/GenBank/DDBJ whole genome shotgun (WGS) entry which is preliminary data.</text>
</comment>
<keyword evidence="2" id="KW-0812">Transmembrane</keyword>
<dbReference type="AlphaFoldDB" id="A0A5B1LE92"/>
<sequence length="793" mass="84090">MRGRPAFAPALLVAMLAAGTTWAALLAWRGFLVDSFSYLAPLAVTAVMIGAAGAVLRWLGSPAVLTLSVQLLVATAMVSSELGGSPIPLGPAAREIGRSIDQAMHSASTYAAPIASDVPSVSPLLFLGGVVFVVIVDFLACTLHRVPVAGLALLAIYSVPAGLVKTGPSWVAFLLAAIGFLALLHLDSRDHLLKWGRPLGPESNSPWAEGNPVSDAIRVGAGRIGAVATACALVIPPFIPVLDINLLAIGPGNGDDNIQIRNPRTDLRRDLEQSEEVTLVRFHTNDPHPGYLRIAALNRFTGDEWSTGDRGVADEDTATGALPDPPGVDLDVPRSSYSYTFEATHAFDSTWLPTPFPASSVDADGDWRYDPDTFDFLAVPDDLTTEDLDWDATGLDLDFGTDGRFFKDAGLDEVADEFLEVPGGLPAIVRSQAVAVTTGASDDYEAALLLQDWFRERGGFKYSLKKAPDGIGGNAFEAFLNADAPGGRVGYCEQFASAMAVMARMVGIPARVAIGFLAPDDLGNGDFEYTSDDLHAWPELYFHGTGWVGFEPTPARISGTPPDYTSVPVDIDNPTEPTSDPTSSGPSRTLSEQPTATVTTTLPDEQVADESSSGADSGIDWVGIVVRVGIGLLVLAIAALALFWPRVARGRARGRRLSGSPEDIWDELRASALDLALPWPAGRSPQQIGMTLVSHLGDRSDDDRPERPRTGPDADPEATMALERIISALELARYARPGSSVPPPGLADDALTCIASLEAGVTPSVATRARWLPRSVWQRPVRAVASDDDLVDA</sequence>
<evidence type="ECO:0000256" key="2">
    <source>
        <dbReference type="SAM" id="Phobius"/>
    </source>
</evidence>
<dbReference type="Pfam" id="PF11992">
    <property type="entry name" value="TgpA_N"/>
    <property type="match status" value="1"/>
</dbReference>
<dbReference type="Pfam" id="PF01841">
    <property type="entry name" value="Transglut_core"/>
    <property type="match status" value="1"/>
</dbReference>
<dbReference type="SUPFAM" id="SSF54001">
    <property type="entry name" value="Cysteine proteinases"/>
    <property type="match status" value="1"/>
</dbReference>
<feature type="compositionally biased region" description="Polar residues" evidence="1">
    <location>
        <begin position="575"/>
        <end position="615"/>
    </location>
</feature>
<feature type="transmembrane region" description="Helical" evidence="2">
    <location>
        <begin position="170"/>
        <end position="187"/>
    </location>
</feature>
<dbReference type="PANTHER" id="PTHR42736:SF1">
    <property type="entry name" value="PROTEIN-GLUTAMINE GAMMA-GLUTAMYLTRANSFERASE"/>
    <property type="match status" value="1"/>
</dbReference>
<feature type="region of interest" description="Disordered" evidence="1">
    <location>
        <begin position="695"/>
        <end position="716"/>
    </location>
</feature>
<dbReference type="RefSeq" id="WP_149729147.1">
    <property type="nucleotide sequence ID" value="NZ_VUJV01000004.1"/>
</dbReference>
<keyword evidence="2" id="KW-1133">Transmembrane helix</keyword>
<organism evidence="4 5">
    <name type="scientific">Nocardioides humilatus</name>
    <dbReference type="NCBI Taxonomy" id="2607660"/>
    <lineage>
        <taxon>Bacteria</taxon>
        <taxon>Bacillati</taxon>
        <taxon>Actinomycetota</taxon>
        <taxon>Actinomycetes</taxon>
        <taxon>Propionibacteriales</taxon>
        <taxon>Nocardioidaceae</taxon>
        <taxon>Nocardioides</taxon>
    </lineage>
</organism>
<feature type="transmembrane region" description="Helical" evidence="2">
    <location>
        <begin position="224"/>
        <end position="242"/>
    </location>
</feature>
<dbReference type="PANTHER" id="PTHR42736">
    <property type="entry name" value="PROTEIN-GLUTAMINE GAMMA-GLUTAMYLTRANSFERASE"/>
    <property type="match status" value="1"/>
</dbReference>
<feature type="transmembrane region" description="Helical" evidence="2">
    <location>
        <begin position="146"/>
        <end position="164"/>
    </location>
</feature>
<dbReference type="InterPro" id="IPR038765">
    <property type="entry name" value="Papain-like_cys_pep_sf"/>
</dbReference>
<feature type="transmembrane region" description="Helical" evidence="2">
    <location>
        <begin position="621"/>
        <end position="644"/>
    </location>
</feature>
<feature type="region of interest" description="Disordered" evidence="1">
    <location>
        <begin position="558"/>
        <end position="615"/>
    </location>
</feature>
<feature type="domain" description="Transglutaminase-like" evidence="3">
    <location>
        <begin position="484"/>
        <end position="554"/>
    </location>
</feature>
<name>A0A5B1LE92_9ACTN</name>